<evidence type="ECO:0000259" key="3">
    <source>
        <dbReference type="SMART" id="SM01170"/>
    </source>
</evidence>
<evidence type="ECO:0000313" key="4">
    <source>
        <dbReference type="Ensembl" id="ENSENLP00000043312.1"/>
    </source>
</evidence>
<dbReference type="InterPro" id="IPR050733">
    <property type="entry name" value="Vitellogenin/Apolipophorin"/>
</dbReference>
<proteinExistence type="predicted"/>
<keyword evidence="2" id="KW-0325">Glycoprotein</keyword>
<evidence type="ECO:0000256" key="1">
    <source>
        <dbReference type="ARBA" id="ARBA00022761"/>
    </source>
</evidence>
<dbReference type="InParanoid" id="A0A665WIB2"/>
<organism evidence="4 5">
    <name type="scientific">Echeneis naucrates</name>
    <name type="common">Live sharksucker</name>
    <dbReference type="NCBI Taxonomy" id="173247"/>
    <lineage>
        <taxon>Eukaryota</taxon>
        <taxon>Metazoa</taxon>
        <taxon>Chordata</taxon>
        <taxon>Craniata</taxon>
        <taxon>Vertebrata</taxon>
        <taxon>Euteleostomi</taxon>
        <taxon>Actinopterygii</taxon>
        <taxon>Neopterygii</taxon>
        <taxon>Teleostei</taxon>
        <taxon>Neoteleostei</taxon>
        <taxon>Acanthomorphata</taxon>
        <taxon>Carangaria</taxon>
        <taxon>Carangiformes</taxon>
        <taxon>Echeneidae</taxon>
        <taxon>Echeneis</taxon>
    </lineage>
</organism>
<dbReference type="InterPro" id="IPR015819">
    <property type="entry name" value="Lipid_transp_b-sht_shell"/>
</dbReference>
<dbReference type="FunFam" id="2.20.90.10:FF:000001">
    <property type="entry name" value="Vitellogenin 7"/>
    <property type="match status" value="1"/>
</dbReference>
<accession>A0A665WIB2</accession>
<reference evidence="4" key="2">
    <citation type="submission" date="2025-08" db="UniProtKB">
        <authorList>
            <consortium name="Ensembl"/>
        </authorList>
    </citation>
    <scope>IDENTIFICATION</scope>
</reference>
<protein>
    <recommendedName>
        <fullName evidence="3">Vitellinogen beta-sheet shell domain-containing protein</fullName>
    </recommendedName>
</protein>
<dbReference type="Proteomes" id="UP000472264">
    <property type="component" value="Chromosome 4"/>
</dbReference>
<dbReference type="SMART" id="SM01170">
    <property type="entry name" value="DUF1944"/>
    <property type="match status" value="1"/>
</dbReference>
<dbReference type="GO" id="GO:0005319">
    <property type="term" value="F:lipid transporter activity"/>
    <property type="evidence" value="ECO:0007669"/>
    <property type="project" value="InterPro"/>
</dbReference>
<reference evidence="4" key="3">
    <citation type="submission" date="2025-09" db="UniProtKB">
        <authorList>
            <consortium name="Ensembl"/>
        </authorList>
    </citation>
    <scope>IDENTIFICATION</scope>
</reference>
<dbReference type="PANTHER" id="PTHR23345:SF9">
    <property type="entry name" value="VITELLOGENIN-RELATED"/>
    <property type="match status" value="1"/>
</dbReference>
<keyword evidence="1" id="KW-0758">Storage protein</keyword>
<dbReference type="GO" id="GO:0045735">
    <property type="term" value="F:nutrient reservoir activity"/>
    <property type="evidence" value="ECO:0007669"/>
    <property type="project" value="UniProtKB-KW"/>
</dbReference>
<dbReference type="Pfam" id="PF09175">
    <property type="entry name" value="Vit_b-sht_shell"/>
    <property type="match status" value="1"/>
</dbReference>
<reference evidence="4" key="1">
    <citation type="submission" date="2021-04" db="EMBL/GenBank/DDBJ databases">
        <authorList>
            <consortium name="Wellcome Sanger Institute Data Sharing"/>
        </authorList>
    </citation>
    <scope>NUCLEOTIDE SEQUENCE [LARGE SCALE GENOMIC DNA]</scope>
</reference>
<keyword evidence="5" id="KW-1185">Reference proteome</keyword>
<feature type="domain" description="Vitellinogen beta-sheet shell" evidence="3">
    <location>
        <begin position="27"/>
        <end position="193"/>
    </location>
</feature>
<name>A0A665WIB2_ECHNA</name>
<dbReference type="PANTHER" id="PTHR23345">
    <property type="entry name" value="VITELLOGENIN-RELATED"/>
    <property type="match status" value="1"/>
</dbReference>
<dbReference type="Gene3D" id="2.20.90.10">
    <property type="entry name" value="Vitellinogen, beta-sheet shell domain"/>
    <property type="match status" value="1"/>
</dbReference>
<sequence length="199" mass="22461">RTDSKSSAYSFEAIYNKAKYLANTLSPTVTILIRAVRADHKVQGYQIAAYFDKATARLQLIFANLAENDHWRICADGVMLSNHKLMAKIAWGLECKEYETEITAETGLVGKEPAVRLKMTWEKLPKSFKYYADRISEFISRYAREAGLTIAKAKNVANQIKLTMAVASEKTLNVVLKTPKVKCLSHTLFIYCPVLIFIS</sequence>
<dbReference type="SUPFAM" id="SSF56968">
    <property type="entry name" value="Lipovitellin-phosvitin complex, beta-sheet shell regions"/>
    <property type="match status" value="1"/>
</dbReference>
<dbReference type="AlphaFoldDB" id="A0A665WIB2"/>
<dbReference type="GO" id="GO:0032355">
    <property type="term" value="P:response to estradiol"/>
    <property type="evidence" value="ECO:0007669"/>
    <property type="project" value="TreeGrafter"/>
</dbReference>
<dbReference type="InterPro" id="IPR015258">
    <property type="entry name" value="Vitellinogen_b-sht_shell"/>
</dbReference>
<dbReference type="InterPro" id="IPR037088">
    <property type="entry name" value="Vitellinogen_b-sht_shell_sf"/>
</dbReference>
<evidence type="ECO:0000256" key="2">
    <source>
        <dbReference type="ARBA" id="ARBA00023180"/>
    </source>
</evidence>
<dbReference type="OMA" id="CKEYETE"/>
<evidence type="ECO:0000313" key="5">
    <source>
        <dbReference type="Proteomes" id="UP000472264"/>
    </source>
</evidence>
<dbReference type="Ensembl" id="ENSENLT00000044409.1">
    <property type="protein sequence ID" value="ENSENLP00000043312.1"/>
    <property type="gene ID" value="ENSENLG00000018493.1"/>
</dbReference>
<dbReference type="GO" id="GO:0071391">
    <property type="term" value="P:cellular response to estrogen stimulus"/>
    <property type="evidence" value="ECO:0007669"/>
    <property type="project" value="TreeGrafter"/>
</dbReference>